<dbReference type="EMBL" id="JBBCAQ010000037">
    <property type="protein sequence ID" value="KAK7573957.1"/>
    <property type="molecule type" value="Genomic_DNA"/>
</dbReference>
<gene>
    <name evidence="2" type="ORF">V9T40_011148</name>
</gene>
<dbReference type="AlphaFoldDB" id="A0AAN9XY49"/>
<organism evidence="2 3">
    <name type="scientific">Parthenolecanium corni</name>
    <dbReference type="NCBI Taxonomy" id="536013"/>
    <lineage>
        <taxon>Eukaryota</taxon>
        <taxon>Metazoa</taxon>
        <taxon>Ecdysozoa</taxon>
        <taxon>Arthropoda</taxon>
        <taxon>Hexapoda</taxon>
        <taxon>Insecta</taxon>
        <taxon>Pterygota</taxon>
        <taxon>Neoptera</taxon>
        <taxon>Paraneoptera</taxon>
        <taxon>Hemiptera</taxon>
        <taxon>Sternorrhyncha</taxon>
        <taxon>Coccoidea</taxon>
        <taxon>Coccidae</taxon>
        <taxon>Parthenolecanium</taxon>
    </lineage>
</organism>
<accession>A0AAN9XY49</accession>
<name>A0AAN9XY49_9HEMI</name>
<sequence>MMIFRFCLCCFGFNQNPRNDSKHLLTHQSSSNANKRELYTVHKVTSFGRDVSHDNEGADSDYEATLSTEKPNLNGSKSNLTESKTNTLLSGRRFIQPSSNLDYGNFMF</sequence>
<feature type="region of interest" description="Disordered" evidence="1">
    <location>
        <begin position="49"/>
        <end position="82"/>
    </location>
</feature>
<dbReference type="Proteomes" id="UP001367676">
    <property type="component" value="Unassembled WGS sequence"/>
</dbReference>
<evidence type="ECO:0000313" key="2">
    <source>
        <dbReference type="EMBL" id="KAK7573957.1"/>
    </source>
</evidence>
<evidence type="ECO:0000313" key="3">
    <source>
        <dbReference type="Proteomes" id="UP001367676"/>
    </source>
</evidence>
<evidence type="ECO:0000256" key="1">
    <source>
        <dbReference type="SAM" id="MobiDB-lite"/>
    </source>
</evidence>
<reference evidence="2 3" key="1">
    <citation type="submission" date="2024-03" db="EMBL/GenBank/DDBJ databases">
        <title>Adaptation during the transition from Ophiocordyceps entomopathogen to insect associate is accompanied by gene loss and intensified selection.</title>
        <authorList>
            <person name="Ward C.M."/>
            <person name="Onetto C.A."/>
            <person name="Borneman A.R."/>
        </authorList>
    </citation>
    <scope>NUCLEOTIDE SEQUENCE [LARGE SCALE GENOMIC DNA]</scope>
    <source>
        <strain evidence="2">AWRI1</strain>
        <tissue evidence="2">Single Adult Female</tissue>
    </source>
</reference>
<proteinExistence type="predicted"/>
<feature type="compositionally biased region" description="Polar residues" evidence="1">
    <location>
        <begin position="65"/>
        <end position="82"/>
    </location>
</feature>
<comment type="caution">
    <text evidence="2">The sequence shown here is derived from an EMBL/GenBank/DDBJ whole genome shotgun (WGS) entry which is preliminary data.</text>
</comment>
<protein>
    <submittedName>
        <fullName evidence="2">Uncharacterized protein</fullName>
    </submittedName>
</protein>
<keyword evidence="3" id="KW-1185">Reference proteome</keyword>